<dbReference type="Proteomes" id="UP000694044">
    <property type="component" value="Unassembled WGS sequence"/>
</dbReference>
<reference evidence="1" key="1">
    <citation type="submission" date="2021-02" db="EMBL/GenBank/DDBJ databases">
        <authorList>
            <person name="Palmer J.M."/>
        </authorList>
    </citation>
    <scope>NUCLEOTIDE SEQUENCE</scope>
    <source>
        <strain evidence="1">SCRP734</strain>
    </source>
</reference>
<name>A0A8T1VG60_9STRA</name>
<dbReference type="EMBL" id="JAGDFM010000362">
    <property type="protein sequence ID" value="KAG7379230.1"/>
    <property type="molecule type" value="Genomic_DNA"/>
</dbReference>
<dbReference type="AlphaFoldDB" id="A0A8T1VG60"/>
<protein>
    <submittedName>
        <fullName evidence="1">Uncharacterized protein</fullName>
    </submittedName>
</protein>
<sequence>MSSHQSRLLLHGGDTMLGRAVQLTFPFQAPNEELIKESTTAGTYLLMALHYPRNNPAVLCFHELQRLRDENRDGSYVWGDYLSGLRILICGYRIPYVLADMHLHDLR</sequence>
<organism evidence="1 2">
    <name type="scientific">Phytophthora pseudosyringae</name>
    <dbReference type="NCBI Taxonomy" id="221518"/>
    <lineage>
        <taxon>Eukaryota</taxon>
        <taxon>Sar</taxon>
        <taxon>Stramenopiles</taxon>
        <taxon>Oomycota</taxon>
        <taxon>Peronosporomycetes</taxon>
        <taxon>Peronosporales</taxon>
        <taxon>Peronosporaceae</taxon>
        <taxon>Phytophthora</taxon>
    </lineage>
</organism>
<evidence type="ECO:0000313" key="2">
    <source>
        <dbReference type="Proteomes" id="UP000694044"/>
    </source>
</evidence>
<accession>A0A8T1VG60</accession>
<keyword evidence="2" id="KW-1185">Reference proteome</keyword>
<dbReference type="OrthoDB" id="189619at2759"/>
<proteinExistence type="predicted"/>
<comment type="caution">
    <text evidence="1">The sequence shown here is derived from an EMBL/GenBank/DDBJ whole genome shotgun (WGS) entry which is preliminary data.</text>
</comment>
<evidence type="ECO:0000313" key="1">
    <source>
        <dbReference type="EMBL" id="KAG7379230.1"/>
    </source>
</evidence>
<gene>
    <name evidence="1" type="ORF">PHYPSEUDO_008856</name>
</gene>